<dbReference type="InterPro" id="IPR027417">
    <property type="entry name" value="P-loop_NTPase"/>
</dbReference>
<keyword evidence="3" id="KW-1185">Reference proteome</keyword>
<evidence type="ECO:0000259" key="1">
    <source>
        <dbReference type="Pfam" id="PF13191"/>
    </source>
</evidence>
<comment type="caution">
    <text evidence="2">The sequence shown here is derived from an EMBL/GenBank/DDBJ whole genome shotgun (WGS) entry which is preliminary data.</text>
</comment>
<dbReference type="PANTHER" id="PTHR47691:SF3">
    <property type="entry name" value="HTH-TYPE TRANSCRIPTIONAL REGULATOR RV0890C-RELATED"/>
    <property type="match status" value="1"/>
</dbReference>
<feature type="non-terminal residue" evidence="2">
    <location>
        <position position="1"/>
    </location>
</feature>
<dbReference type="Gene3D" id="3.40.50.300">
    <property type="entry name" value="P-loop containing nucleotide triphosphate hydrolases"/>
    <property type="match status" value="1"/>
</dbReference>
<evidence type="ECO:0000313" key="3">
    <source>
        <dbReference type="Proteomes" id="UP001597024"/>
    </source>
</evidence>
<feature type="non-terminal residue" evidence="2">
    <location>
        <position position="172"/>
    </location>
</feature>
<evidence type="ECO:0000313" key="2">
    <source>
        <dbReference type="EMBL" id="MFD0891905.1"/>
    </source>
</evidence>
<dbReference type="InterPro" id="IPR041664">
    <property type="entry name" value="AAA_16"/>
</dbReference>
<sequence>PGFAGRRTELAELDLLLGEDTPAAGPRIVSLQGTAGSGKTALAVHWAHRISDRFPDGQLYLDLHGYGPEPPVDPAKALETLLRALGTPAGRIPAGLDERSALFRTLLSGRRTLLMLDNAGSSEQIRPLIPGSGGVVVVTSRNQLRGLVVEYGARRVVLDQMSGQEATELLAG</sequence>
<proteinExistence type="predicted"/>
<dbReference type="PANTHER" id="PTHR47691">
    <property type="entry name" value="REGULATOR-RELATED"/>
    <property type="match status" value="1"/>
</dbReference>
<organism evidence="2 3">
    <name type="scientific">Streptosporangium algeriense</name>
    <dbReference type="NCBI Taxonomy" id="1682748"/>
    <lineage>
        <taxon>Bacteria</taxon>
        <taxon>Bacillati</taxon>
        <taxon>Actinomycetota</taxon>
        <taxon>Actinomycetes</taxon>
        <taxon>Streptosporangiales</taxon>
        <taxon>Streptosporangiaceae</taxon>
        <taxon>Streptosporangium</taxon>
    </lineage>
</organism>
<protein>
    <submittedName>
        <fullName evidence="2">AAA family ATPase</fullName>
    </submittedName>
</protein>
<dbReference type="Proteomes" id="UP001597024">
    <property type="component" value="Unassembled WGS sequence"/>
</dbReference>
<gene>
    <name evidence="2" type="ORF">ACFQ08_45755</name>
</gene>
<dbReference type="EMBL" id="JBHTHX010003585">
    <property type="protein sequence ID" value="MFD0891905.1"/>
    <property type="molecule type" value="Genomic_DNA"/>
</dbReference>
<dbReference type="SUPFAM" id="SSF52540">
    <property type="entry name" value="P-loop containing nucleoside triphosphate hydrolases"/>
    <property type="match status" value="1"/>
</dbReference>
<dbReference type="Pfam" id="PF13191">
    <property type="entry name" value="AAA_16"/>
    <property type="match status" value="1"/>
</dbReference>
<feature type="domain" description="Orc1-like AAA ATPase" evidence="1">
    <location>
        <begin position="3"/>
        <end position="91"/>
    </location>
</feature>
<reference evidence="3" key="1">
    <citation type="journal article" date="2019" name="Int. J. Syst. Evol. Microbiol.">
        <title>The Global Catalogue of Microorganisms (GCM) 10K type strain sequencing project: providing services to taxonomists for standard genome sequencing and annotation.</title>
        <authorList>
            <consortium name="The Broad Institute Genomics Platform"/>
            <consortium name="The Broad Institute Genome Sequencing Center for Infectious Disease"/>
            <person name="Wu L."/>
            <person name="Ma J."/>
        </authorList>
    </citation>
    <scope>NUCLEOTIDE SEQUENCE [LARGE SCALE GENOMIC DNA]</scope>
    <source>
        <strain evidence="3">CCUG 62974</strain>
    </source>
</reference>
<accession>A0ABW3EAP2</accession>
<name>A0ABW3EAP2_9ACTN</name>